<sequence length="261" mass="27703">MAKPAEHPTRVTGADEARVTDRRDSEDATVVARDRGAVGVIDPPEPTDPDDLVGSTDPGDAPDPVDSPETADSSEGGDRSAVVYGTEATTDEHRGLARRSVLAVRARWIPIVAVLLVAGSLAFASYEFWQHRELDSADALRGQYIDTARTGVVALTTISSASAEADVKRLANLSSGSFKTDFTSRSGSYTQIVKEAQVASKGTIIAVGVEKISDTSATMLVAAHAEVTNEGTKTPEPRDYRFRVVVSNGDPMTITKVDFVP</sequence>
<keyword evidence="6" id="KW-1185">Reference proteome</keyword>
<organism evidence="5 6">
    <name type="scientific">Gordonia otitidis (strain DSM 44809 / CCUG 52243 / JCM 12355 / NBRC 100426 / IFM 10032)</name>
    <dbReference type="NCBI Taxonomy" id="1108044"/>
    <lineage>
        <taxon>Bacteria</taxon>
        <taxon>Bacillati</taxon>
        <taxon>Actinomycetota</taxon>
        <taxon>Actinomycetes</taxon>
        <taxon>Mycobacteriales</taxon>
        <taxon>Gordoniaceae</taxon>
        <taxon>Gordonia</taxon>
    </lineage>
</organism>
<feature type="region of interest" description="Disordered" evidence="3">
    <location>
        <begin position="1"/>
        <end position="80"/>
    </location>
</feature>
<protein>
    <submittedName>
        <fullName evidence="5">Uncharacterized protein</fullName>
    </submittedName>
</protein>
<dbReference type="EMBL" id="BAFB01000130">
    <property type="protein sequence ID" value="GAB34948.1"/>
    <property type="molecule type" value="Genomic_DNA"/>
</dbReference>
<dbReference type="GO" id="GO:0016020">
    <property type="term" value="C:membrane"/>
    <property type="evidence" value="ECO:0007669"/>
    <property type="project" value="UniProtKB-SubCell"/>
</dbReference>
<dbReference type="PANTHER" id="PTHR37042:SF4">
    <property type="entry name" value="OUTER MEMBRANE PROTEIN RV1973"/>
    <property type="match status" value="1"/>
</dbReference>
<name>H5TN90_GORO1</name>
<evidence type="ECO:0000256" key="1">
    <source>
        <dbReference type="ARBA" id="ARBA00004370"/>
    </source>
</evidence>
<evidence type="ECO:0000256" key="2">
    <source>
        <dbReference type="ARBA" id="ARBA00023136"/>
    </source>
</evidence>
<reference evidence="5" key="1">
    <citation type="submission" date="2012-02" db="EMBL/GenBank/DDBJ databases">
        <title>Whole genome shotgun sequence of Gordonia otitidis NBRC 100426.</title>
        <authorList>
            <person name="Yoshida I."/>
            <person name="Hosoyama A."/>
            <person name="Tsuchikane K."/>
            <person name="Katsumata H."/>
            <person name="Yamazaki S."/>
            <person name="Fujita N."/>
        </authorList>
    </citation>
    <scope>NUCLEOTIDE SEQUENCE [LARGE SCALE GENOMIC DNA]</scope>
    <source>
        <strain evidence="5">NBRC 100426</strain>
    </source>
</reference>
<evidence type="ECO:0000313" key="5">
    <source>
        <dbReference type="EMBL" id="GAB34948.1"/>
    </source>
</evidence>
<evidence type="ECO:0000313" key="6">
    <source>
        <dbReference type="Proteomes" id="UP000005038"/>
    </source>
</evidence>
<dbReference type="PANTHER" id="PTHR37042">
    <property type="entry name" value="OUTER MEMBRANE PROTEIN RV1973"/>
    <property type="match status" value="1"/>
</dbReference>
<feature type="transmembrane region" description="Helical" evidence="4">
    <location>
        <begin position="108"/>
        <end position="129"/>
    </location>
</feature>
<comment type="caution">
    <text evidence="5">The sequence shown here is derived from an EMBL/GenBank/DDBJ whole genome shotgun (WGS) entry which is preliminary data.</text>
</comment>
<dbReference type="AlphaFoldDB" id="H5TN90"/>
<evidence type="ECO:0000256" key="3">
    <source>
        <dbReference type="SAM" id="MobiDB-lite"/>
    </source>
</evidence>
<dbReference type="OrthoDB" id="4774723at2"/>
<dbReference type="STRING" id="1108044.GOOTI_130_00410"/>
<evidence type="ECO:0000256" key="4">
    <source>
        <dbReference type="SAM" id="Phobius"/>
    </source>
</evidence>
<proteinExistence type="predicted"/>
<accession>H5TN90</accession>
<keyword evidence="4" id="KW-0812">Transmembrane</keyword>
<keyword evidence="4" id="KW-1133">Transmembrane helix</keyword>
<comment type="subcellular location">
    <subcellularLocation>
        <location evidence="1">Membrane</location>
    </subcellularLocation>
</comment>
<dbReference type="Proteomes" id="UP000005038">
    <property type="component" value="Unassembled WGS sequence"/>
</dbReference>
<keyword evidence="2 4" id="KW-0472">Membrane</keyword>
<gene>
    <name evidence="5" type="ORF">GOOTI_130_00410</name>
</gene>
<feature type="compositionally biased region" description="Basic and acidic residues" evidence="3">
    <location>
        <begin position="1"/>
        <end position="36"/>
    </location>
</feature>